<evidence type="ECO:0000256" key="1">
    <source>
        <dbReference type="SAM" id="Phobius"/>
    </source>
</evidence>
<keyword evidence="1" id="KW-0472">Membrane</keyword>
<evidence type="ECO:0000313" key="3">
    <source>
        <dbReference type="Proteomes" id="UP000011713"/>
    </source>
</evidence>
<dbReference type="VEuPathDB" id="FungiDB:HpaG807123"/>
<keyword evidence="3" id="KW-1185">Reference proteome</keyword>
<accession>M4BL38</accession>
<proteinExistence type="predicted"/>
<organism evidence="2 3">
    <name type="scientific">Hyaloperonospora arabidopsidis (strain Emoy2)</name>
    <name type="common">Downy mildew agent</name>
    <name type="synonym">Peronospora arabidopsidis</name>
    <dbReference type="NCBI Taxonomy" id="559515"/>
    <lineage>
        <taxon>Eukaryota</taxon>
        <taxon>Sar</taxon>
        <taxon>Stramenopiles</taxon>
        <taxon>Oomycota</taxon>
        <taxon>Peronosporomycetes</taxon>
        <taxon>Peronosporales</taxon>
        <taxon>Peronosporaceae</taxon>
        <taxon>Hyaloperonospora</taxon>
    </lineage>
</organism>
<protein>
    <submittedName>
        <fullName evidence="2">Uncharacterized protein</fullName>
    </submittedName>
</protein>
<dbReference type="HOGENOM" id="CLU_1690100_0_0_1"/>
<dbReference type="AlphaFoldDB" id="M4BL38"/>
<sequence length="156" mass="17390">MRYSLLLNVYVSVNRPRQATKQPYRQGVPVLSFQTQFELLDDGLCVIVTGLACNMLSTYARCINGWFVVGAAGLDVGVVVVAVAAAVGALHKYIGLGMRSRAKMCVLTFDVLISVLWEVRTQQNSVAHSVLDSVDMRQFITLKMLHRSPYVRLEHF</sequence>
<dbReference type="EMBL" id="JH598368">
    <property type="status" value="NOT_ANNOTATED_CDS"/>
    <property type="molecule type" value="Genomic_DNA"/>
</dbReference>
<reference evidence="2" key="2">
    <citation type="submission" date="2015-06" db="UniProtKB">
        <authorList>
            <consortium name="EnsemblProtists"/>
        </authorList>
    </citation>
    <scope>IDENTIFICATION</scope>
    <source>
        <strain evidence="2">Emoy2</strain>
    </source>
</reference>
<dbReference type="EnsemblProtists" id="HpaT807123">
    <property type="protein sequence ID" value="HpaP807123"/>
    <property type="gene ID" value="HpaG807123"/>
</dbReference>
<keyword evidence="1" id="KW-0812">Transmembrane</keyword>
<evidence type="ECO:0000313" key="2">
    <source>
        <dbReference type="EnsemblProtists" id="HpaP807123"/>
    </source>
</evidence>
<dbReference type="Proteomes" id="UP000011713">
    <property type="component" value="Unassembled WGS sequence"/>
</dbReference>
<reference evidence="3" key="1">
    <citation type="journal article" date="2010" name="Science">
        <title>Signatures of adaptation to obligate biotrophy in the Hyaloperonospora arabidopsidis genome.</title>
        <authorList>
            <person name="Baxter L."/>
            <person name="Tripathy S."/>
            <person name="Ishaque N."/>
            <person name="Boot N."/>
            <person name="Cabral A."/>
            <person name="Kemen E."/>
            <person name="Thines M."/>
            <person name="Ah-Fong A."/>
            <person name="Anderson R."/>
            <person name="Badejoko W."/>
            <person name="Bittner-Eddy P."/>
            <person name="Boore J.L."/>
            <person name="Chibucos M.C."/>
            <person name="Coates M."/>
            <person name="Dehal P."/>
            <person name="Delehaunty K."/>
            <person name="Dong S."/>
            <person name="Downton P."/>
            <person name="Dumas B."/>
            <person name="Fabro G."/>
            <person name="Fronick C."/>
            <person name="Fuerstenberg S.I."/>
            <person name="Fulton L."/>
            <person name="Gaulin E."/>
            <person name="Govers F."/>
            <person name="Hughes L."/>
            <person name="Humphray S."/>
            <person name="Jiang R.H."/>
            <person name="Judelson H."/>
            <person name="Kamoun S."/>
            <person name="Kyung K."/>
            <person name="Meijer H."/>
            <person name="Minx P."/>
            <person name="Morris P."/>
            <person name="Nelson J."/>
            <person name="Phuntumart V."/>
            <person name="Qutob D."/>
            <person name="Rehmany A."/>
            <person name="Rougon-Cardoso A."/>
            <person name="Ryden P."/>
            <person name="Torto-Alalibo T."/>
            <person name="Studholme D."/>
            <person name="Wang Y."/>
            <person name="Win J."/>
            <person name="Wood J."/>
            <person name="Clifton S.W."/>
            <person name="Rogers J."/>
            <person name="Van den Ackerveken G."/>
            <person name="Jones J.D."/>
            <person name="McDowell J.M."/>
            <person name="Beynon J."/>
            <person name="Tyler B.M."/>
        </authorList>
    </citation>
    <scope>NUCLEOTIDE SEQUENCE [LARGE SCALE GENOMIC DNA]</scope>
    <source>
        <strain evidence="3">Emoy2</strain>
    </source>
</reference>
<dbReference type="InParanoid" id="M4BL38"/>
<feature type="transmembrane region" description="Helical" evidence="1">
    <location>
        <begin position="65"/>
        <end position="90"/>
    </location>
</feature>
<keyword evidence="1" id="KW-1133">Transmembrane helix</keyword>
<name>M4BL38_HYAAE</name>